<dbReference type="GO" id="GO:0032259">
    <property type="term" value="P:methylation"/>
    <property type="evidence" value="ECO:0007669"/>
    <property type="project" value="UniProtKB-KW"/>
</dbReference>
<dbReference type="PRINTS" id="PR00505">
    <property type="entry name" value="D12N6MTFRASE"/>
</dbReference>
<evidence type="ECO:0000256" key="2">
    <source>
        <dbReference type="ARBA" id="ARBA00022679"/>
    </source>
</evidence>
<evidence type="ECO:0000313" key="5">
    <source>
        <dbReference type="Proteomes" id="UP000623967"/>
    </source>
</evidence>
<keyword evidence="5" id="KW-1185">Reference proteome</keyword>
<evidence type="ECO:0000256" key="1">
    <source>
        <dbReference type="ARBA" id="ARBA00022603"/>
    </source>
</evidence>
<dbReference type="SUPFAM" id="SSF53335">
    <property type="entry name" value="S-adenosyl-L-methionine-dependent methyltransferases"/>
    <property type="match status" value="1"/>
</dbReference>
<dbReference type="PANTHER" id="PTHR30481">
    <property type="entry name" value="DNA ADENINE METHYLASE"/>
    <property type="match status" value="1"/>
</dbReference>
<evidence type="ECO:0000256" key="3">
    <source>
        <dbReference type="ARBA" id="ARBA00022691"/>
    </source>
</evidence>
<reference evidence="4 5" key="1">
    <citation type="submission" date="2021-01" db="EMBL/GenBank/DDBJ databases">
        <title>Genome public.</title>
        <authorList>
            <person name="Liu C."/>
            <person name="Sun Q."/>
        </authorList>
    </citation>
    <scope>NUCLEOTIDE SEQUENCE [LARGE SCALE GENOMIC DNA]</scope>
    <source>
        <strain evidence="4 5">YIM B02564</strain>
    </source>
</reference>
<dbReference type="InterPro" id="IPR029063">
    <property type="entry name" value="SAM-dependent_MTases_sf"/>
</dbReference>
<dbReference type="InterPro" id="IPR012327">
    <property type="entry name" value="MeTrfase_D12"/>
</dbReference>
<keyword evidence="3" id="KW-0949">S-adenosyl-L-methionine</keyword>
<protein>
    <submittedName>
        <fullName evidence="4">DNA adenine methylase</fullName>
    </submittedName>
</protein>
<dbReference type="RefSeq" id="WP_202651999.1">
    <property type="nucleotide sequence ID" value="NZ_JAESWB010000025.1"/>
</dbReference>
<proteinExistence type="predicted"/>
<keyword evidence="2" id="KW-0808">Transferase</keyword>
<dbReference type="InterPro" id="IPR012263">
    <property type="entry name" value="M_m6A_EcoRV"/>
</dbReference>
<dbReference type="Gene3D" id="3.40.50.150">
    <property type="entry name" value="Vaccinia Virus protein VP39"/>
    <property type="match status" value="2"/>
</dbReference>
<sequence>MAVLKSPINWFGGKYYMANKIIEIFPEHKVFVEVFGGSGQLTFSKQPSEIEIYNDIDSGLVSFFSILRDDIKSKKLIDKIHLTPFSREEFYNCRDTWRQETDEIEKVRKWYVTVMQSFSTSMQSWKPTKSKSRRGMAQSVSQWLGHIENNLPLAVERMKMLQVENVDFKELLKKYDSPDTLFYLDPPYIHETRKMTYTYEHELENERHTELVKILLNLKGKCILSGYDHEIYNELIEHGWKKVNLGEFAKRSIKTIDEEKEKGKEFVWINY</sequence>
<name>A0ABS1TIA9_9BACI</name>
<dbReference type="EMBL" id="JAESWB010000025">
    <property type="protein sequence ID" value="MBL4951050.1"/>
    <property type="molecule type" value="Genomic_DNA"/>
</dbReference>
<gene>
    <name evidence="4" type="ORF">JK635_02195</name>
</gene>
<keyword evidence="1 4" id="KW-0489">Methyltransferase</keyword>
<dbReference type="PANTHER" id="PTHR30481:SF4">
    <property type="entry name" value="SITE-SPECIFIC DNA-METHYLTRANSFERASE (ADENINE-SPECIFIC)"/>
    <property type="match status" value="1"/>
</dbReference>
<dbReference type="Proteomes" id="UP000623967">
    <property type="component" value="Unassembled WGS sequence"/>
</dbReference>
<evidence type="ECO:0000313" key="4">
    <source>
        <dbReference type="EMBL" id="MBL4951050.1"/>
    </source>
</evidence>
<dbReference type="PIRSF" id="PIRSF000398">
    <property type="entry name" value="M_m6A_EcoRV"/>
    <property type="match status" value="1"/>
</dbReference>
<dbReference type="Pfam" id="PF02086">
    <property type="entry name" value="MethyltransfD12"/>
    <property type="match status" value="1"/>
</dbReference>
<dbReference type="GO" id="GO:0008168">
    <property type="term" value="F:methyltransferase activity"/>
    <property type="evidence" value="ECO:0007669"/>
    <property type="project" value="UniProtKB-KW"/>
</dbReference>
<organism evidence="4 5">
    <name type="scientific">Neobacillus paridis</name>
    <dbReference type="NCBI Taxonomy" id="2803862"/>
    <lineage>
        <taxon>Bacteria</taxon>
        <taxon>Bacillati</taxon>
        <taxon>Bacillota</taxon>
        <taxon>Bacilli</taxon>
        <taxon>Bacillales</taxon>
        <taxon>Bacillaceae</taxon>
        <taxon>Neobacillus</taxon>
    </lineage>
</organism>
<accession>A0ABS1TIA9</accession>
<comment type="caution">
    <text evidence="4">The sequence shown here is derived from an EMBL/GenBank/DDBJ whole genome shotgun (WGS) entry which is preliminary data.</text>
</comment>